<dbReference type="KEGG" id="gtl:EP073_07560"/>
<comment type="domain">
    <text evidence="9">The HXXXXD motif is essential for acyltransferase activity and may constitute the binding site for the phosphate moiety of the glycerol-3-phosphate.</text>
</comment>
<comment type="similarity">
    <text evidence="4 9">Belongs to the 1-acyl-sn-glycerol-3-phosphate acyltransferase family.</text>
</comment>
<dbReference type="AlphaFoldDB" id="A0A410JYN3"/>
<evidence type="ECO:0000256" key="9">
    <source>
        <dbReference type="RuleBase" id="RU361267"/>
    </source>
</evidence>
<sequence>MIFIYSFFFWIYLALVTAVLVILGIPSVFFSKQPYKLMSRIWAKMLLLYLGIRVKTEGLEKLDKNTYYVFMGNHLSYADIFVLLHVFSDRLFLFMAKKELFKIPFFGFALKKIGMIPIEREDRKDGLKSLLSAAKKISEGYSVLLFPEGTRSSDGKLGSFKRGAFVLAGRTGNKIAPFIISGTSSAVPKHSFRVYPFKKVHLKFLEPMDSGGMKDRELLEHVRGVMLNELGQKDNFSSGE</sequence>
<dbReference type="GO" id="GO:0006654">
    <property type="term" value="P:phosphatidic acid biosynthetic process"/>
    <property type="evidence" value="ECO:0007669"/>
    <property type="project" value="TreeGrafter"/>
</dbReference>
<keyword evidence="10" id="KW-1133">Transmembrane helix</keyword>
<evidence type="ECO:0000313" key="12">
    <source>
        <dbReference type="EMBL" id="QAR33262.1"/>
    </source>
</evidence>
<evidence type="ECO:0000256" key="7">
    <source>
        <dbReference type="ARBA" id="ARBA00022679"/>
    </source>
</evidence>
<keyword evidence="9" id="KW-0594">Phospholipid biosynthesis</keyword>
<comment type="pathway">
    <text evidence="3">Lipid metabolism.</text>
</comment>
<evidence type="ECO:0000256" key="6">
    <source>
        <dbReference type="ARBA" id="ARBA00016139"/>
    </source>
</evidence>
<evidence type="ECO:0000313" key="13">
    <source>
        <dbReference type="Proteomes" id="UP000287502"/>
    </source>
</evidence>
<feature type="transmembrane region" description="Helical" evidence="10">
    <location>
        <begin position="6"/>
        <end position="30"/>
    </location>
</feature>
<evidence type="ECO:0000256" key="2">
    <source>
        <dbReference type="ARBA" id="ARBA00004728"/>
    </source>
</evidence>
<dbReference type="GO" id="GO:0003841">
    <property type="term" value="F:1-acylglycerol-3-phosphate O-acyltransferase activity"/>
    <property type="evidence" value="ECO:0007669"/>
    <property type="project" value="UniProtKB-UniRule"/>
</dbReference>
<name>A0A410JYN3_9BACT</name>
<dbReference type="Proteomes" id="UP000287502">
    <property type="component" value="Chromosome"/>
</dbReference>
<dbReference type="EMBL" id="CP035108">
    <property type="protein sequence ID" value="QAR33262.1"/>
    <property type="molecule type" value="Genomic_DNA"/>
</dbReference>
<dbReference type="InterPro" id="IPR002123">
    <property type="entry name" value="Plipid/glycerol_acylTrfase"/>
</dbReference>
<keyword evidence="7 9" id="KW-0808">Transferase</keyword>
<comment type="catalytic activity">
    <reaction evidence="1 9">
        <text>a 1-acyl-sn-glycero-3-phosphate + an acyl-CoA = a 1,2-diacyl-sn-glycero-3-phosphate + CoA</text>
        <dbReference type="Rhea" id="RHEA:19709"/>
        <dbReference type="ChEBI" id="CHEBI:57287"/>
        <dbReference type="ChEBI" id="CHEBI:57970"/>
        <dbReference type="ChEBI" id="CHEBI:58342"/>
        <dbReference type="ChEBI" id="CHEBI:58608"/>
        <dbReference type="EC" id="2.3.1.51"/>
    </reaction>
</comment>
<organism evidence="12 13">
    <name type="scientific">Geovibrio thiophilus</name>
    <dbReference type="NCBI Taxonomy" id="139438"/>
    <lineage>
        <taxon>Bacteria</taxon>
        <taxon>Pseudomonadati</taxon>
        <taxon>Deferribacterota</taxon>
        <taxon>Deferribacteres</taxon>
        <taxon>Deferribacterales</taxon>
        <taxon>Geovibrionaceae</taxon>
        <taxon>Geovibrio</taxon>
    </lineage>
</organism>
<dbReference type="Pfam" id="PF01553">
    <property type="entry name" value="Acyltransferase"/>
    <property type="match status" value="1"/>
</dbReference>
<evidence type="ECO:0000256" key="4">
    <source>
        <dbReference type="ARBA" id="ARBA00008655"/>
    </source>
</evidence>
<evidence type="ECO:0000256" key="5">
    <source>
        <dbReference type="ARBA" id="ARBA00013211"/>
    </source>
</evidence>
<evidence type="ECO:0000256" key="3">
    <source>
        <dbReference type="ARBA" id="ARBA00005189"/>
    </source>
</evidence>
<evidence type="ECO:0000256" key="10">
    <source>
        <dbReference type="SAM" id="Phobius"/>
    </source>
</evidence>
<keyword evidence="9" id="KW-0443">Lipid metabolism</keyword>
<keyword evidence="9" id="KW-0444">Lipid biosynthesis</keyword>
<dbReference type="PANTHER" id="PTHR10434:SF11">
    <property type="entry name" value="1-ACYL-SN-GLYCEROL-3-PHOSPHATE ACYLTRANSFERASE"/>
    <property type="match status" value="1"/>
</dbReference>
<keyword evidence="8 9" id="KW-0012">Acyltransferase</keyword>
<keyword evidence="10" id="KW-0812">Transmembrane</keyword>
<keyword evidence="10" id="KW-0472">Membrane</keyword>
<feature type="transmembrane region" description="Helical" evidence="10">
    <location>
        <begin position="74"/>
        <end position="93"/>
    </location>
</feature>
<proteinExistence type="inferred from homology"/>
<gene>
    <name evidence="12" type="ORF">EP073_07560</name>
</gene>
<dbReference type="RefSeq" id="WP_128466548.1">
    <property type="nucleotide sequence ID" value="NZ_CP035108.1"/>
</dbReference>
<dbReference type="InterPro" id="IPR004552">
    <property type="entry name" value="AGP_acyltrans"/>
</dbReference>
<reference evidence="12 13" key="1">
    <citation type="submission" date="2019-01" db="EMBL/GenBank/DDBJ databases">
        <title>Geovibrio thiophilus DSM 11263, complete genome.</title>
        <authorList>
            <person name="Spring S."/>
            <person name="Bunk B."/>
            <person name="Sproer C."/>
        </authorList>
    </citation>
    <scope>NUCLEOTIDE SEQUENCE [LARGE SCALE GENOMIC DNA]</scope>
    <source>
        <strain evidence="12 13">DSM 11263</strain>
    </source>
</reference>
<evidence type="ECO:0000259" key="11">
    <source>
        <dbReference type="SMART" id="SM00563"/>
    </source>
</evidence>
<keyword evidence="9" id="KW-1208">Phospholipid metabolism</keyword>
<dbReference type="SUPFAM" id="SSF69593">
    <property type="entry name" value="Glycerol-3-phosphate (1)-acyltransferase"/>
    <property type="match status" value="1"/>
</dbReference>
<dbReference type="EC" id="2.3.1.51" evidence="5 9"/>
<dbReference type="GO" id="GO:0016020">
    <property type="term" value="C:membrane"/>
    <property type="evidence" value="ECO:0007669"/>
    <property type="project" value="InterPro"/>
</dbReference>
<dbReference type="PANTHER" id="PTHR10434">
    <property type="entry name" value="1-ACYL-SN-GLYCEROL-3-PHOSPHATE ACYLTRANSFERASE"/>
    <property type="match status" value="1"/>
</dbReference>
<accession>A0A410JYN3</accession>
<dbReference type="NCBIfam" id="TIGR00530">
    <property type="entry name" value="AGP_acyltrn"/>
    <property type="match status" value="1"/>
</dbReference>
<keyword evidence="13" id="KW-1185">Reference proteome</keyword>
<evidence type="ECO:0000256" key="8">
    <source>
        <dbReference type="ARBA" id="ARBA00023315"/>
    </source>
</evidence>
<dbReference type="OrthoDB" id="9809618at2"/>
<comment type="pathway">
    <text evidence="2">Phospholipid metabolism; CDP-diacylglycerol biosynthesis; CDP-diacylglycerol from sn-glycerol 3-phosphate: step 2/3.</text>
</comment>
<protein>
    <recommendedName>
        <fullName evidence="6 9">1-acyl-sn-glycerol-3-phosphate acyltransferase</fullName>
        <ecNumber evidence="5 9">2.3.1.51</ecNumber>
    </recommendedName>
</protein>
<evidence type="ECO:0000256" key="1">
    <source>
        <dbReference type="ARBA" id="ARBA00001141"/>
    </source>
</evidence>
<feature type="domain" description="Phospholipid/glycerol acyltransferase" evidence="11">
    <location>
        <begin position="68"/>
        <end position="183"/>
    </location>
</feature>
<dbReference type="SMART" id="SM00563">
    <property type="entry name" value="PlsC"/>
    <property type="match status" value="1"/>
</dbReference>
<dbReference type="CDD" id="cd07989">
    <property type="entry name" value="LPLAT_AGPAT-like"/>
    <property type="match status" value="1"/>
</dbReference>